<comment type="caution">
    <text evidence="2">The sequence shown here is derived from an EMBL/GenBank/DDBJ whole genome shotgun (WGS) entry which is preliminary data.</text>
</comment>
<gene>
    <name evidence="2" type="ORF">BVC80_8711g3</name>
</gene>
<feature type="chain" id="PRO_5012962024" description="Secreted protein" evidence="1">
    <location>
        <begin position="26"/>
        <end position="183"/>
    </location>
</feature>
<dbReference type="AlphaFoldDB" id="A0A200R3A6"/>
<dbReference type="EMBL" id="MVGT01000440">
    <property type="protein sequence ID" value="OVA17204.1"/>
    <property type="molecule type" value="Genomic_DNA"/>
</dbReference>
<keyword evidence="1" id="KW-0732">Signal</keyword>
<protein>
    <recommendedName>
        <fullName evidence="4">Secreted protein</fullName>
    </recommendedName>
</protein>
<evidence type="ECO:0008006" key="4">
    <source>
        <dbReference type="Google" id="ProtNLM"/>
    </source>
</evidence>
<evidence type="ECO:0000256" key="1">
    <source>
        <dbReference type="SAM" id="SignalP"/>
    </source>
</evidence>
<feature type="signal peptide" evidence="1">
    <location>
        <begin position="1"/>
        <end position="25"/>
    </location>
</feature>
<accession>A0A200R3A6</accession>
<reference evidence="2 3" key="1">
    <citation type="journal article" date="2017" name="Mol. Plant">
        <title>The Genome of Medicinal Plant Macleaya cordata Provides New Insights into Benzylisoquinoline Alkaloids Metabolism.</title>
        <authorList>
            <person name="Liu X."/>
            <person name="Liu Y."/>
            <person name="Huang P."/>
            <person name="Ma Y."/>
            <person name="Qing Z."/>
            <person name="Tang Q."/>
            <person name="Cao H."/>
            <person name="Cheng P."/>
            <person name="Zheng Y."/>
            <person name="Yuan Z."/>
            <person name="Zhou Y."/>
            <person name="Liu J."/>
            <person name="Tang Z."/>
            <person name="Zhuo Y."/>
            <person name="Zhang Y."/>
            <person name="Yu L."/>
            <person name="Huang J."/>
            <person name="Yang P."/>
            <person name="Peng Q."/>
            <person name="Zhang J."/>
            <person name="Jiang W."/>
            <person name="Zhang Z."/>
            <person name="Lin K."/>
            <person name="Ro D.K."/>
            <person name="Chen X."/>
            <person name="Xiong X."/>
            <person name="Shang Y."/>
            <person name="Huang S."/>
            <person name="Zeng J."/>
        </authorList>
    </citation>
    <scope>NUCLEOTIDE SEQUENCE [LARGE SCALE GENOMIC DNA]</scope>
    <source>
        <strain evidence="3">cv. BLH2017</strain>
        <tissue evidence="2">Root</tissue>
    </source>
</reference>
<name>A0A200R3A6_MACCD</name>
<organism evidence="2 3">
    <name type="scientific">Macleaya cordata</name>
    <name type="common">Five-seeded plume-poppy</name>
    <name type="synonym">Bocconia cordata</name>
    <dbReference type="NCBI Taxonomy" id="56857"/>
    <lineage>
        <taxon>Eukaryota</taxon>
        <taxon>Viridiplantae</taxon>
        <taxon>Streptophyta</taxon>
        <taxon>Embryophyta</taxon>
        <taxon>Tracheophyta</taxon>
        <taxon>Spermatophyta</taxon>
        <taxon>Magnoliopsida</taxon>
        <taxon>Ranunculales</taxon>
        <taxon>Papaveraceae</taxon>
        <taxon>Papaveroideae</taxon>
        <taxon>Macleaya</taxon>
    </lineage>
</organism>
<dbReference type="Proteomes" id="UP000195402">
    <property type="component" value="Unassembled WGS sequence"/>
</dbReference>
<evidence type="ECO:0000313" key="3">
    <source>
        <dbReference type="Proteomes" id="UP000195402"/>
    </source>
</evidence>
<keyword evidence="3" id="KW-1185">Reference proteome</keyword>
<evidence type="ECO:0000313" key="2">
    <source>
        <dbReference type="EMBL" id="OVA17204.1"/>
    </source>
</evidence>
<sequence length="183" mass="20833">MAVLIWNPGFALLLLPLLLCKWGCPHWCHVHSLPICRKCSGNSTALRRHGARLPLQPHGWAYSLWNWFCPSVLWCQLCATGPVVGLWFPHLRGEHYHLARCRWGLVEIYWLVVKRSSSSIRLYTNNCRPFIVDSGCSGRHFSEAVGLNVIQIMDWLVSHDQIGGATGPVLVWLLNYPEPEPTK</sequence>
<dbReference type="InParanoid" id="A0A200R3A6"/>
<proteinExistence type="predicted"/>